<accession>A0A0R1H1C4</accession>
<protein>
    <submittedName>
        <fullName evidence="2">Ap endonuclease, family 2</fullName>
    </submittedName>
</protein>
<dbReference type="RefSeq" id="WP_057903725.1">
    <property type="nucleotide sequence ID" value="NZ_AZDA01000018.1"/>
</dbReference>
<dbReference type="EMBL" id="AZDA01000018">
    <property type="protein sequence ID" value="KRK40207.1"/>
    <property type="molecule type" value="Genomic_DNA"/>
</dbReference>
<organism evidence="2 3">
    <name type="scientific">Loigolactobacillus bifermentans DSM 20003</name>
    <dbReference type="NCBI Taxonomy" id="1423726"/>
    <lineage>
        <taxon>Bacteria</taxon>
        <taxon>Bacillati</taxon>
        <taxon>Bacillota</taxon>
        <taxon>Bacilli</taxon>
        <taxon>Lactobacillales</taxon>
        <taxon>Lactobacillaceae</taxon>
        <taxon>Loigolactobacillus</taxon>
    </lineage>
</organism>
<proteinExistence type="predicted"/>
<dbReference type="STRING" id="1423726.FC07_GL001066"/>
<dbReference type="Proteomes" id="UP000051461">
    <property type="component" value="Unassembled WGS sequence"/>
</dbReference>
<reference evidence="2 3" key="1">
    <citation type="journal article" date="2015" name="Genome Announc.">
        <title>Expanding the biotechnology potential of lactobacilli through comparative genomics of 213 strains and associated genera.</title>
        <authorList>
            <person name="Sun Z."/>
            <person name="Harris H.M."/>
            <person name="McCann A."/>
            <person name="Guo C."/>
            <person name="Argimon S."/>
            <person name="Zhang W."/>
            <person name="Yang X."/>
            <person name="Jeffery I.B."/>
            <person name="Cooney J.C."/>
            <person name="Kagawa T.F."/>
            <person name="Liu W."/>
            <person name="Song Y."/>
            <person name="Salvetti E."/>
            <person name="Wrobel A."/>
            <person name="Rasinkangas P."/>
            <person name="Parkhill J."/>
            <person name="Rea M.C."/>
            <person name="O'Sullivan O."/>
            <person name="Ritari J."/>
            <person name="Douillard F.P."/>
            <person name="Paul Ross R."/>
            <person name="Yang R."/>
            <person name="Briner A.E."/>
            <person name="Felis G.E."/>
            <person name="de Vos W.M."/>
            <person name="Barrangou R."/>
            <person name="Klaenhammer T.R."/>
            <person name="Caufield P.W."/>
            <person name="Cui Y."/>
            <person name="Zhang H."/>
            <person name="O'Toole P.W."/>
        </authorList>
    </citation>
    <scope>NUCLEOTIDE SEQUENCE [LARGE SCALE GENOMIC DNA]</scope>
    <source>
        <strain evidence="2 3">DSM 20003</strain>
    </source>
</reference>
<keyword evidence="2" id="KW-0255">Endonuclease</keyword>
<dbReference type="Pfam" id="PF01261">
    <property type="entry name" value="AP_endonuc_2"/>
    <property type="match status" value="1"/>
</dbReference>
<keyword evidence="3" id="KW-1185">Reference proteome</keyword>
<comment type="caution">
    <text evidence="2">The sequence shown here is derived from an EMBL/GenBank/DDBJ whole genome shotgun (WGS) entry which is preliminary data.</text>
</comment>
<dbReference type="Gene3D" id="3.20.20.150">
    <property type="entry name" value="Divalent-metal-dependent TIM barrel enzymes"/>
    <property type="match status" value="1"/>
</dbReference>
<sequence>MSILLGLKGSTDPVQLADRLRYRPDVYEFFLNEQDFTATGLQRLRAAIAQVQQVTPRIVLHQPMRYQGQFTELITREQAYPDLYRFIWRSTYHLLNIAATMGVQVLIHGAYARQTAQQIATYPDFATAQATLFQRLDTLKRIGGKRVMFENSMHPLFSYSVPAFNQQLLQHHYRLAFDTSHCFIGANGDQQTLQQALMQLAPQVVHYHLVDSFGKTHDSLPLGHGKINWSSVLPRLNPRASYIYEINLVDQNRCREQIASYRYLQSVALQMGIH</sequence>
<dbReference type="PATRIC" id="fig|1423726.3.peg.1104"/>
<dbReference type="InterPro" id="IPR013022">
    <property type="entry name" value="Xyl_isomerase-like_TIM-brl"/>
</dbReference>
<dbReference type="OrthoDB" id="2799545at2"/>
<evidence type="ECO:0000259" key="1">
    <source>
        <dbReference type="Pfam" id="PF01261"/>
    </source>
</evidence>
<keyword evidence="2" id="KW-0378">Hydrolase</keyword>
<evidence type="ECO:0000313" key="2">
    <source>
        <dbReference type="EMBL" id="KRK40207.1"/>
    </source>
</evidence>
<dbReference type="AlphaFoldDB" id="A0A0R1H1C4"/>
<dbReference type="GO" id="GO:0004519">
    <property type="term" value="F:endonuclease activity"/>
    <property type="evidence" value="ECO:0007669"/>
    <property type="project" value="UniProtKB-KW"/>
</dbReference>
<feature type="domain" description="Xylose isomerase-like TIM barrel" evidence="1">
    <location>
        <begin position="89"/>
        <end position="237"/>
    </location>
</feature>
<evidence type="ECO:0000313" key="3">
    <source>
        <dbReference type="Proteomes" id="UP000051461"/>
    </source>
</evidence>
<dbReference type="InterPro" id="IPR036237">
    <property type="entry name" value="Xyl_isomerase-like_sf"/>
</dbReference>
<gene>
    <name evidence="2" type="ORF">FC07_GL001066</name>
</gene>
<keyword evidence="2" id="KW-0540">Nuclease</keyword>
<name>A0A0R1H1C4_9LACO</name>
<dbReference type="SUPFAM" id="SSF51658">
    <property type="entry name" value="Xylose isomerase-like"/>
    <property type="match status" value="1"/>
</dbReference>